<evidence type="ECO:0000256" key="2">
    <source>
        <dbReference type="ARBA" id="ARBA00023043"/>
    </source>
</evidence>
<protein>
    <recommendedName>
        <fullName evidence="6">Ankyrin repeat domain-containing protein</fullName>
    </recommendedName>
</protein>
<evidence type="ECO:0000256" key="3">
    <source>
        <dbReference type="PROSITE-ProRule" id="PRU00023"/>
    </source>
</evidence>
<dbReference type="KEGG" id="ehx:EMIHUDRAFT_214098"/>
<dbReference type="STRING" id="2903.R1EXB0"/>
<reference evidence="4" key="2">
    <citation type="submission" date="2024-10" db="UniProtKB">
        <authorList>
            <consortium name="EnsemblProtists"/>
        </authorList>
    </citation>
    <scope>IDENTIFICATION</scope>
</reference>
<dbReference type="GeneID" id="17271020"/>
<organism evidence="4 5">
    <name type="scientific">Emiliania huxleyi (strain CCMP1516)</name>
    <dbReference type="NCBI Taxonomy" id="280463"/>
    <lineage>
        <taxon>Eukaryota</taxon>
        <taxon>Haptista</taxon>
        <taxon>Haptophyta</taxon>
        <taxon>Prymnesiophyceae</taxon>
        <taxon>Isochrysidales</taxon>
        <taxon>Noelaerhabdaceae</taxon>
        <taxon>Emiliania</taxon>
    </lineage>
</organism>
<sequence length="154" mass="15720">MEAGERDCAGGFHSTSLMKAARNDQPELVEKALECTANNIDAVGSDGRTALMIAAALGHLRVVRALCNAGADLNLVDGNGRSALDAAIRSEHAEIAALLSKEAASREALWAAINGVSGEQKPMDAGPPAMPAGLAEMLAQAGGSMPPASREAPF</sequence>
<keyword evidence="1" id="KW-0677">Repeat</keyword>
<feature type="repeat" description="ANK" evidence="3">
    <location>
        <begin position="46"/>
        <end position="78"/>
    </location>
</feature>
<reference evidence="5" key="1">
    <citation type="journal article" date="2013" name="Nature">
        <title>Pan genome of the phytoplankton Emiliania underpins its global distribution.</title>
        <authorList>
            <person name="Read B.A."/>
            <person name="Kegel J."/>
            <person name="Klute M.J."/>
            <person name="Kuo A."/>
            <person name="Lefebvre S.C."/>
            <person name="Maumus F."/>
            <person name="Mayer C."/>
            <person name="Miller J."/>
            <person name="Monier A."/>
            <person name="Salamov A."/>
            <person name="Young J."/>
            <person name="Aguilar M."/>
            <person name="Claverie J.M."/>
            <person name="Frickenhaus S."/>
            <person name="Gonzalez K."/>
            <person name="Herman E.K."/>
            <person name="Lin Y.C."/>
            <person name="Napier J."/>
            <person name="Ogata H."/>
            <person name="Sarno A.F."/>
            <person name="Shmutz J."/>
            <person name="Schroeder D."/>
            <person name="de Vargas C."/>
            <person name="Verret F."/>
            <person name="von Dassow P."/>
            <person name="Valentin K."/>
            <person name="Van de Peer Y."/>
            <person name="Wheeler G."/>
            <person name="Dacks J.B."/>
            <person name="Delwiche C.F."/>
            <person name="Dyhrman S.T."/>
            <person name="Glockner G."/>
            <person name="John U."/>
            <person name="Richards T."/>
            <person name="Worden A.Z."/>
            <person name="Zhang X."/>
            <person name="Grigoriev I.V."/>
            <person name="Allen A.E."/>
            <person name="Bidle K."/>
            <person name="Borodovsky M."/>
            <person name="Bowler C."/>
            <person name="Brownlee C."/>
            <person name="Cock J.M."/>
            <person name="Elias M."/>
            <person name="Gladyshev V.N."/>
            <person name="Groth M."/>
            <person name="Guda C."/>
            <person name="Hadaegh A."/>
            <person name="Iglesias-Rodriguez M.D."/>
            <person name="Jenkins J."/>
            <person name="Jones B.M."/>
            <person name="Lawson T."/>
            <person name="Leese F."/>
            <person name="Lindquist E."/>
            <person name="Lobanov A."/>
            <person name="Lomsadze A."/>
            <person name="Malik S.B."/>
            <person name="Marsh M.E."/>
            <person name="Mackinder L."/>
            <person name="Mock T."/>
            <person name="Mueller-Roeber B."/>
            <person name="Pagarete A."/>
            <person name="Parker M."/>
            <person name="Probert I."/>
            <person name="Quesneville H."/>
            <person name="Raines C."/>
            <person name="Rensing S.A."/>
            <person name="Riano-Pachon D.M."/>
            <person name="Richier S."/>
            <person name="Rokitta S."/>
            <person name="Shiraiwa Y."/>
            <person name="Soanes D.M."/>
            <person name="van der Giezen M."/>
            <person name="Wahlund T.M."/>
            <person name="Williams B."/>
            <person name="Wilson W."/>
            <person name="Wolfe G."/>
            <person name="Wurch L.L."/>
        </authorList>
    </citation>
    <scope>NUCLEOTIDE SEQUENCE</scope>
</reference>
<keyword evidence="5" id="KW-1185">Reference proteome</keyword>
<dbReference type="PANTHER" id="PTHR24126:SF14">
    <property type="entry name" value="ANK_REP_REGION DOMAIN-CONTAINING PROTEIN"/>
    <property type="match status" value="1"/>
</dbReference>
<dbReference type="RefSeq" id="XP_005777903.1">
    <property type="nucleotide sequence ID" value="XM_005777846.1"/>
</dbReference>
<dbReference type="OMA" id="ALECTAN"/>
<dbReference type="EnsemblProtists" id="EOD25474">
    <property type="protein sequence ID" value="EOD25474"/>
    <property type="gene ID" value="EMIHUDRAFT_237705"/>
</dbReference>
<dbReference type="HOGENOM" id="CLU_1707559_0_0_1"/>
<dbReference type="PANTHER" id="PTHR24126">
    <property type="entry name" value="ANKYRIN REPEAT, PH AND SEC7 DOMAIN CONTAINING PROTEIN SECG-RELATED"/>
    <property type="match status" value="1"/>
</dbReference>
<dbReference type="KEGG" id="ehx:EMIHUDRAFT_237705"/>
<dbReference type="Gene3D" id="1.25.40.20">
    <property type="entry name" value="Ankyrin repeat-containing domain"/>
    <property type="match status" value="1"/>
</dbReference>
<evidence type="ECO:0000313" key="5">
    <source>
        <dbReference type="Proteomes" id="UP000013827"/>
    </source>
</evidence>
<dbReference type="SUPFAM" id="SSF48403">
    <property type="entry name" value="Ankyrin repeat"/>
    <property type="match status" value="1"/>
</dbReference>
<evidence type="ECO:0000256" key="1">
    <source>
        <dbReference type="ARBA" id="ARBA00022737"/>
    </source>
</evidence>
<dbReference type="Pfam" id="PF12796">
    <property type="entry name" value="Ank_2"/>
    <property type="match status" value="1"/>
</dbReference>
<dbReference type="PROSITE" id="PS50297">
    <property type="entry name" value="ANK_REP_REGION"/>
    <property type="match status" value="1"/>
</dbReference>
<evidence type="ECO:0008006" key="6">
    <source>
        <dbReference type="Google" id="ProtNLM"/>
    </source>
</evidence>
<dbReference type="PROSITE" id="PS50088">
    <property type="entry name" value="ANK_REPEAT"/>
    <property type="match status" value="1"/>
</dbReference>
<dbReference type="GeneID" id="17258020"/>
<dbReference type="SMART" id="SM00248">
    <property type="entry name" value="ANK"/>
    <property type="match status" value="3"/>
</dbReference>
<dbReference type="Proteomes" id="UP000013827">
    <property type="component" value="Unassembled WGS sequence"/>
</dbReference>
<keyword evidence="2 3" id="KW-0040">ANK repeat</keyword>
<evidence type="ECO:0000313" key="4">
    <source>
        <dbReference type="EnsemblProtists" id="EOD25474"/>
    </source>
</evidence>
<dbReference type="PaxDb" id="2903-EOD11799"/>
<name>A0A0D3JPN9_EMIH1</name>
<dbReference type="InterPro" id="IPR002110">
    <property type="entry name" value="Ankyrin_rpt"/>
</dbReference>
<dbReference type="RefSeq" id="XP_005764228.1">
    <property type="nucleotide sequence ID" value="XM_005764171.1"/>
</dbReference>
<dbReference type="InterPro" id="IPR036770">
    <property type="entry name" value="Ankyrin_rpt-contain_sf"/>
</dbReference>
<accession>A0A0D3JPN9</accession>
<dbReference type="AlphaFoldDB" id="A0A0D3JPN9"/>
<dbReference type="EnsemblProtists" id="EOD11799">
    <property type="protein sequence ID" value="EOD11799"/>
    <property type="gene ID" value="EMIHUDRAFT_214098"/>
</dbReference>
<proteinExistence type="predicted"/>